<feature type="chain" id="PRO_5003754977" evidence="5">
    <location>
        <begin position="20"/>
        <end position="372"/>
    </location>
</feature>
<keyword evidence="4" id="KW-0676">Redox-active center</keyword>
<evidence type="ECO:0000259" key="6">
    <source>
        <dbReference type="PROSITE" id="PS51352"/>
    </source>
</evidence>
<dbReference type="GO" id="GO:0030313">
    <property type="term" value="C:cell envelope"/>
    <property type="evidence" value="ECO:0007669"/>
    <property type="project" value="UniProtKB-SubCell"/>
</dbReference>
<evidence type="ECO:0000256" key="4">
    <source>
        <dbReference type="ARBA" id="ARBA00023284"/>
    </source>
</evidence>
<name>J2T1I2_9FLAO</name>
<keyword evidence="3" id="KW-1015">Disulfide bond</keyword>
<dbReference type="RefSeq" id="WP_007843468.1">
    <property type="nucleotide sequence ID" value="NZ_AKJY01000035.1"/>
</dbReference>
<dbReference type="GO" id="GO:0017004">
    <property type="term" value="P:cytochrome complex assembly"/>
    <property type="evidence" value="ECO:0007669"/>
    <property type="project" value="UniProtKB-KW"/>
</dbReference>
<dbReference type="InterPro" id="IPR050553">
    <property type="entry name" value="Thioredoxin_ResA/DsbE_sf"/>
</dbReference>
<reference evidence="7 8" key="1">
    <citation type="journal article" date="2012" name="J. Bacteriol.">
        <title>Twenty-one genome sequences from Pseudomonas species and 19 genome sequences from diverse bacteria isolated from the rhizosphere and endosphere of Populus deltoides.</title>
        <authorList>
            <person name="Brown S.D."/>
            <person name="Utturkar S.M."/>
            <person name="Klingeman D.M."/>
            <person name="Johnson C.M."/>
            <person name="Martin S.L."/>
            <person name="Land M.L."/>
            <person name="Lu T.Y."/>
            <person name="Schadt C.W."/>
            <person name="Doktycz M.J."/>
            <person name="Pelletier D.A."/>
        </authorList>
    </citation>
    <scope>NUCLEOTIDE SEQUENCE [LARGE SCALE GENOMIC DNA]</scope>
    <source>
        <strain evidence="7 8">CF314</strain>
    </source>
</reference>
<dbReference type="SUPFAM" id="SSF52833">
    <property type="entry name" value="Thioredoxin-like"/>
    <property type="match status" value="1"/>
</dbReference>
<keyword evidence="2" id="KW-0201">Cytochrome c-type biogenesis</keyword>
<evidence type="ECO:0000256" key="2">
    <source>
        <dbReference type="ARBA" id="ARBA00022748"/>
    </source>
</evidence>
<accession>J2T1I2</accession>
<evidence type="ECO:0000256" key="3">
    <source>
        <dbReference type="ARBA" id="ARBA00023157"/>
    </source>
</evidence>
<dbReference type="PANTHER" id="PTHR42852:SF6">
    <property type="entry name" value="THIOL:DISULFIDE INTERCHANGE PROTEIN DSBE"/>
    <property type="match status" value="1"/>
</dbReference>
<gene>
    <name evidence="7" type="ORF">PMI13_02174</name>
</gene>
<dbReference type="Pfam" id="PF13905">
    <property type="entry name" value="Thioredoxin_8"/>
    <property type="match status" value="1"/>
</dbReference>
<organism evidence="7 8">
    <name type="scientific">Chryseobacterium populi</name>
    <dbReference type="NCBI Taxonomy" id="1144316"/>
    <lineage>
        <taxon>Bacteria</taxon>
        <taxon>Pseudomonadati</taxon>
        <taxon>Bacteroidota</taxon>
        <taxon>Flavobacteriia</taxon>
        <taxon>Flavobacteriales</taxon>
        <taxon>Weeksellaceae</taxon>
        <taxon>Chryseobacterium group</taxon>
        <taxon>Chryseobacterium</taxon>
    </lineage>
</organism>
<dbReference type="PROSITE" id="PS51352">
    <property type="entry name" value="THIOREDOXIN_2"/>
    <property type="match status" value="1"/>
</dbReference>
<comment type="subcellular location">
    <subcellularLocation>
        <location evidence="1">Cell envelope</location>
    </subcellularLocation>
</comment>
<evidence type="ECO:0000313" key="7">
    <source>
        <dbReference type="EMBL" id="EJL71837.1"/>
    </source>
</evidence>
<evidence type="ECO:0000256" key="1">
    <source>
        <dbReference type="ARBA" id="ARBA00004196"/>
    </source>
</evidence>
<dbReference type="PATRIC" id="fig|1144316.3.peg.2186"/>
<protein>
    <submittedName>
        <fullName evidence="7">Peroxiredoxin</fullName>
    </submittedName>
</protein>
<feature type="domain" description="Thioredoxin" evidence="6">
    <location>
        <begin position="234"/>
        <end position="359"/>
    </location>
</feature>
<dbReference type="InterPro" id="IPR036249">
    <property type="entry name" value="Thioredoxin-like_sf"/>
</dbReference>
<dbReference type="Gene3D" id="3.40.30.10">
    <property type="entry name" value="Glutaredoxin"/>
    <property type="match status" value="1"/>
</dbReference>
<dbReference type="OrthoDB" id="710833at2"/>
<feature type="signal peptide" evidence="5">
    <location>
        <begin position="1"/>
        <end position="19"/>
    </location>
</feature>
<dbReference type="InterPro" id="IPR012336">
    <property type="entry name" value="Thioredoxin-like_fold"/>
</dbReference>
<keyword evidence="8" id="KW-1185">Reference proteome</keyword>
<dbReference type="InterPro" id="IPR017937">
    <property type="entry name" value="Thioredoxin_CS"/>
</dbReference>
<dbReference type="PANTHER" id="PTHR42852">
    <property type="entry name" value="THIOL:DISULFIDE INTERCHANGE PROTEIN DSBE"/>
    <property type="match status" value="1"/>
</dbReference>
<evidence type="ECO:0000313" key="8">
    <source>
        <dbReference type="Proteomes" id="UP000007509"/>
    </source>
</evidence>
<dbReference type="AlphaFoldDB" id="J2T1I2"/>
<dbReference type="InterPro" id="IPR013766">
    <property type="entry name" value="Thioredoxin_domain"/>
</dbReference>
<dbReference type="PROSITE" id="PS00194">
    <property type="entry name" value="THIOREDOXIN_1"/>
    <property type="match status" value="1"/>
</dbReference>
<dbReference type="EMBL" id="AKJY01000035">
    <property type="protein sequence ID" value="EJL71837.1"/>
    <property type="molecule type" value="Genomic_DNA"/>
</dbReference>
<sequence>MKRNFFLLFSILISLNTFSQGKVIGKDINDKYQKTLRLISLYNEKYYKNFAGDSSTINSGQYIFNIPGYGKSIPLPFRFLFKTERNKVFDISELFYISHHTNIIKFDSETKKIILDKNDSSYHEINDYNTYLSSYLFKKNKIDSIQNNIYKRDYKVGQPTIDSLQELYAVLDRHEDSLLLNMANKIPKSYVLFWKIVGKFESKGFKQEYLNIFNNLHPTIKKSSVGLIFENDLKKAKKTALGNTFPNLNFQNKKILSTLGKSYTLIDFWFSYCAPCLEQMPAYREIYSQYKYRGFEIVNISTDRTKDLGKWKKVIQEQQLNWVHYLDENGIKAKHYMINKFPSNFLLDSSGKIIKKDISPEKLNIFLSENIN</sequence>
<comment type="caution">
    <text evidence="7">The sequence shown here is derived from an EMBL/GenBank/DDBJ whole genome shotgun (WGS) entry which is preliminary data.</text>
</comment>
<keyword evidence="5" id="KW-0732">Signal</keyword>
<proteinExistence type="predicted"/>
<dbReference type="Proteomes" id="UP000007509">
    <property type="component" value="Unassembled WGS sequence"/>
</dbReference>
<evidence type="ECO:0000256" key="5">
    <source>
        <dbReference type="SAM" id="SignalP"/>
    </source>
</evidence>
<dbReference type="CDD" id="cd02966">
    <property type="entry name" value="TlpA_like_family"/>
    <property type="match status" value="1"/>
</dbReference>